<dbReference type="Gene3D" id="3.30.1330.40">
    <property type="entry name" value="RutC-like"/>
    <property type="match status" value="2"/>
</dbReference>
<protein>
    <recommendedName>
        <fullName evidence="3">Enamine deaminase RidA, house cleaning of reactive enamine intermediates, YjgF/YER057c/UK114 family</fullName>
    </recommendedName>
</protein>
<comment type="caution">
    <text evidence="1">The sequence shown here is derived from an EMBL/GenBank/DDBJ whole genome shotgun (WGS) entry which is preliminary data.</text>
</comment>
<dbReference type="Proteomes" id="UP001601992">
    <property type="component" value="Unassembled WGS sequence"/>
</dbReference>
<organism evidence="1 2">
    <name type="scientific">Nocardia jiangxiensis</name>
    <dbReference type="NCBI Taxonomy" id="282685"/>
    <lineage>
        <taxon>Bacteria</taxon>
        <taxon>Bacillati</taxon>
        <taxon>Actinomycetota</taxon>
        <taxon>Actinomycetes</taxon>
        <taxon>Mycobacteriales</taxon>
        <taxon>Nocardiaceae</taxon>
        <taxon>Nocardia</taxon>
    </lineage>
</organism>
<keyword evidence="2" id="KW-1185">Reference proteome</keyword>
<proteinExistence type="predicted"/>
<dbReference type="InterPro" id="IPR035959">
    <property type="entry name" value="RutC-like_sf"/>
</dbReference>
<name>A0ABW6SCK5_9NOCA</name>
<dbReference type="SUPFAM" id="SSF55298">
    <property type="entry name" value="YjgF-like"/>
    <property type="match status" value="2"/>
</dbReference>
<evidence type="ECO:0000313" key="2">
    <source>
        <dbReference type="Proteomes" id="UP001601992"/>
    </source>
</evidence>
<gene>
    <name evidence="1" type="ORF">ACFYXQ_40025</name>
</gene>
<dbReference type="RefSeq" id="WP_387406652.1">
    <property type="nucleotide sequence ID" value="NZ_JBIAQY010000022.1"/>
</dbReference>
<accession>A0ABW6SCK5</accession>
<sequence>MSSSPEFREIVVELDDGGRVRAVQLGQLVYVQGLLPAVAVGAPLSMQLNSVLERMRLVIVAASSGSDARNECLDATGGGSDSASRGLDVVARVTFRMREVTDRSVLNDVWRTWFPDPQNRPPHKYVPVEVPGGYDVAVDALAVLGTERRTLEIAGVRHRDPMSMGALLGNLVFSSRLFAAQTSPRRQFAVLLDQARALMADAGGDLDELTQVTVFAPTPESAATMTQLCHERWTLAPTPPAVHVLVADLGGSAAPRMEIIGVLGDRSRTAARVRDGL</sequence>
<evidence type="ECO:0000313" key="1">
    <source>
        <dbReference type="EMBL" id="MFF3573957.1"/>
    </source>
</evidence>
<reference evidence="1 2" key="1">
    <citation type="submission" date="2024-10" db="EMBL/GenBank/DDBJ databases">
        <title>The Natural Products Discovery Center: Release of the First 8490 Sequenced Strains for Exploring Actinobacteria Biosynthetic Diversity.</title>
        <authorList>
            <person name="Kalkreuter E."/>
            <person name="Kautsar S.A."/>
            <person name="Yang D."/>
            <person name="Bader C.D."/>
            <person name="Teijaro C.N."/>
            <person name="Fluegel L."/>
            <person name="Davis C.M."/>
            <person name="Simpson J.R."/>
            <person name="Lauterbach L."/>
            <person name="Steele A.D."/>
            <person name="Gui C."/>
            <person name="Meng S."/>
            <person name="Li G."/>
            <person name="Viehrig K."/>
            <person name="Ye F."/>
            <person name="Su P."/>
            <person name="Kiefer A.F."/>
            <person name="Nichols A."/>
            <person name="Cepeda A.J."/>
            <person name="Yan W."/>
            <person name="Fan B."/>
            <person name="Jiang Y."/>
            <person name="Adhikari A."/>
            <person name="Zheng C.-J."/>
            <person name="Schuster L."/>
            <person name="Cowan T.M."/>
            <person name="Smanski M.J."/>
            <person name="Chevrette M.G."/>
            <person name="De Carvalho L.P.S."/>
            <person name="Shen B."/>
        </authorList>
    </citation>
    <scope>NUCLEOTIDE SEQUENCE [LARGE SCALE GENOMIC DNA]</scope>
    <source>
        <strain evidence="1 2">NPDC002593</strain>
    </source>
</reference>
<dbReference type="EMBL" id="JBIAQY010000022">
    <property type="protein sequence ID" value="MFF3573957.1"/>
    <property type="molecule type" value="Genomic_DNA"/>
</dbReference>
<evidence type="ECO:0008006" key="3">
    <source>
        <dbReference type="Google" id="ProtNLM"/>
    </source>
</evidence>